<reference evidence="3" key="1">
    <citation type="submission" date="2023-07" db="EMBL/GenBank/DDBJ databases">
        <title>A chromosome-level genome assembly of Lolium multiflorum.</title>
        <authorList>
            <person name="Chen Y."/>
            <person name="Copetti D."/>
            <person name="Kolliker R."/>
            <person name="Studer B."/>
        </authorList>
    </citation>
    <scope>NUCLEOTIDE SEQUENCE</scope>
    <source>
        <strain evidence="3">02402/16</strain>
        <tissue evidence="3">Leaf</tissue>
    </source>
</reference>
<evidence type="ECO:0000313" key="4">
    <source>
        <dbReference type="Proteomes" id="UP001231189"/>
    </source>
</evidence>
<protein>
    <recommendedName>
        <fullName evidence="2">Reverse transcriptase Ty1/copia-type domain-containing protein</fullName>
    </recommendedName>
</protein>
<proteinExistence type="predicted"/>
<feature type="compositionally biased region" description="Polar residues" evidence="1">
    <location>
        <begin position="86"/>
        <end position="99"/>
    </location>
</feature>
<accession>A0AAD8X8P5</accession>
<evidence type="ECO:0000256" key="1">
    <source>
        <dbReference type="SAM" id="MobiDB-lite"/>
    </source>
</evidence>
<organism evidence="3 4">
    <name type="scientific">Lolium multiflorum</name>
    <name type="common">Italian ryegrass</name>
    <name type="synonym">Lolium perenne subsp. multiflorum</name>
    <dbReference type="NCBI Taxonomy" id="4521"/>
    <lineage>
        <taxon>Eukaryota</taxon>
        <taxon>Viridiplantae</taxon>
        <taxon>Streptophyta</taxon>
        <taxon>Embryophyta</taxon>
        <taxon>Tracheophyta</taxon>
        <taxon>Spermatophyta</taxon>
        <taxon>Magnoliopsida</taxon>
        <taxon>Liliopsida</taxon>
        <taxon>Poales</taxon>
        <taxon>Poaceae</taxon>
        <taxon>BOP clade</taxon>
        <taxon>Pooideae</taxon>
        <taxon>Poodae</taxon>
        <taxon>Poeae</taxon>
        <taxon>Poeae Chloroplast Group 2 (Poeae type)</taxon>
        <taxon>Loliodinae</taxon>
        <taxon>Loliinae</taxon>
        <taxon>Lolium</taxon>
    </lineage>
</organism>
<name>A0AAD8X8P5_LOLMU</name>
<feature type="compositionally biased region" description="Polar residues" evidence="1">
    <location>
        <begin position="111"/>
        <end position="130"/>
    </location>
</feature>
<evidence type="ECO:0000313" key="3">
    <source>
        <dbReference type="EMBL" id="KAK1698282.1"/>
    </source>
</evidence>
<dbReference type="AlphaFoldDB" id="A0AAD8X8P5"/>
<feature type="compositionally biased region" description="Low complexity" evidence="1">
    <location>
        <begin position="1"/>
        <end position="23"/>
    </location>
</feature>
<comment type="caution">
    <text evidence="3">The sequence shown here is derived from an EMBL/GenBank/DDBJ whole genome shotgun (WGS) entry which is preliminary data.</text>
</comment>
<sequence>MSPSAASSSAASSPALPPFAAAPEPMLTRARAGVRRPSTRYPPTYVHGVSVHRVARASGNASCRTMAAYLPAADPAQPGRTGLRRSAQTGPLTSANRSGIQRPPPLARSAAGSNRPPSRTVRSAGRSNRSLGRLVRSAGRFNRHCDRPGDRCCIPLRSFAGAHLGSRRLARPTLARCHAGGRPPYPHRGFCFRSTRSDASLFVYRTDNDMTYLLLYVDDIILTTSTAGLLRQLTDSLRAEFALKDLGPLHYFLGIEVVRRADGFFLHRRK</sequence>
<dbReference type="Proteomes" id="UP001231189">
    <property type="component" value="Unassembled WGS sequence"/>
</dbReference>
<gene>
    <name evidence="3" type="ORF">QYE76_014979</name>
</gene>
<feature type="region of interest" description="Disordered" evidence="1">
    <location>
        <begin position="73"/>
        <end position="133"/>
    </location>
</feature>
<feature type="domain" description="Reverse transcriptase Ty1/copia-type" evidence="2">
    <location>
        <begin position="192"/>
        <end position="267"/>
    </location>
</feature>
<dbReference type="Pfam" id="PF07727">
    <property type="entry name" value="RVT_2"/>
    <property type="match status" value="1"/>
</dbReference>
<evidence type="ECO:0000259" key="2">
    <source>
        <dbReference type="Pfam" id="PF07727"/>
    </source>
</evidence>
<feature type="region of interest" description="Disordered" evidence="1">
    <location>
        <begin position="1"/>
        <end position="44"/>
    </location>
</feature>
<dbReference type="EMBL" id="JAUUTY010000001">
    <property type="protein sequence ID" value="KAK1698282.1"/>
    <property type="molecule type" value="Genomic_DNA"/>
</dbReference>
<dbReference type="InterPro" id="IPR013103">
    <property type="entry name" value="RVT_2"/>
</dbReference>
<keyword evidence="4" id="KW-1185">Reference proteome</keyword>